<reference evidence="3" key="1">
    <citation type="journal article" date="2019" name="Int. J. Syst. Evol. Microbiol.">
        <title>The Global Catalogue of Microorganisms (GCM) 10K type strain sequencing project: providing services to taxonomists for standard genome sequencing and annotation.</title>
        <authorList>
            <consortium name="The Broad Institute Genomics Platform"/>
            <consortium name="The Broad Institute Genome Sequencing Center for Infectious Disease"/>
            <person name="Wu L."/>
            <person name="Ma J."/>
        </authorList>
    </citation>
    <scope>NUCLEOTIDE SEQUENCE [LARGE SCALE GENOMIC DNA]</scope>
    <source>
        <strain evidence="3">CCUG 56607</strain>
    </source>
</reference>
<accession>A0ABW3L1L5</accession>
<dbReference type="SMART" id="SM00471">
    <property type="entry name" value="HDc"/>
    <property type="match status" value="1"/>
</dbReference>
<name>A0ABW3L1L5_9BACI</name>
<keyword evidence="2" id="KW-0378">Hydrolase</keyword>
<proteinExistence type="predicted"/>
<dbReference type="PROSITE" id="PS51832">
    <property type="entry name" value="HD_GYP"/>
    <property type="match status" value="1"/>
</dbReference>
<dbReference type="Gene3D" id="1.10.3210.10">
    <property type="entry name" value="Hypothetical protein af1432"/>
    <property type="match status" value="1"/>
</dbReference>
<evidence type="ECO:0000259" key="1">
    <source>
        <dbReference type="PROSITE" id="PS51832"/>
    </source>
</evidence>
<organism evidence="2 3">
    <name type="scientific">Thalassobacillus hwangdonensis</name>
    <dbReference type="NCBI Taxonomy" id="546108"/>
    <lineage>
        <taxon>Bacteria</taxon>
        <taxon>Bacillati</taxon>
        <taxon>Bacillota</taxon>
        <taxon>Bacilli</taxon>
        <taxon>Bacillales</taxon>
        <taxon>Bacillaceae</taxon>
        <taxon>Thalassobacillus</taxon>
    </lineage>
</organism>
<evidence type="ECO:0000313" key="3">
    <source>
        <dbReference type="Proteomes" id="UP001596990"/>
    </source>
</evidence>
<evidence type="ECO:0000313" key="2">
    <source>
        <dbReference type="EMBL" id="MFD1019399.1"/>
    </source>
</evidence>
<dbReference type="CDD" id="cd00077">
    <property type="entry name" value="HDc"/>
    <property type="match status" value="1"/>
</dbReference>
<feature type="domain" description="HD-GYP" evidence="1">
    <location>
        <begin position="102"/>
        <end position="298"/>
    </location>
</feature>
<dbReference type="EC" id="3.1.4.-" evidence="2"/>
<dbReference type="InterPro" id="IPR037522">
    <property type="entry name" value="HD_GYP_dom"/>
</dbReference>
<dbReference type="GO" id="GO:0016787">
    <property type="term" value="F:hydrolase activity"/>
    <property type="evidence" value="ECO:0007669"/>
    <property type="project" value="UniProtKB-KW"/>
</dbReference>
<dbReference type="Pfam" id="PF13487">
    <property type="entry name" value="HD_5"/>
    <property type="match status" value="1"/>
</dbReference>
<dbReference type="PANTHER" id="PTHR43155:SF2">
    <property type="entry name" value="CYCLIC DI-GMP PHOSPHODIESTERASE PA4108"/>
    <property type="match status" value="1"/>
</dbReference>
<gene>
    <name evidence="2" type="ORF">ACFQ2J_09480</name>
</gene>
<comment type="caution">
    <text evidence="2">The sequence shown here is derived from an EMBL/GenBank/DDBJ whole genome shotgun (WGS) entry which is preliminary data.</text>
</comment>
<protein>
    <submittedName>
        <fullName evidence="2">HD-GYP domain-containing protein</fullName>
        <ecNumber evidence="2">3.1.4.-</ecNumber>
    </submittedName>
</protein>
<dbReference type="SUPFAM" id="SSF109604">
    <property type="entry name" value="HD-domain/PDEase-like"/>
    <property type="match status" value="1"/>
</dbReference>
<keyword evidence="3" id="KW-1185">Reference proteome</keyword>
<dbReference type="Proteomes" id="UP001596990">
    <property type="component" value="Unassembled WGS sequence"/>
</dbReference>
<sequence length="342" mass="39100">MGKTNRPIIPKHTVLKELHIHVLQRFLVDFVDVSPKLSDGEPYVPEEKIQMDVIHENNQAKDSFADLYLKAVKEYKKWFSNWQAGSPINIQTIRNTIVPLLEAGVESNNHIVKLHHYSTKDEYLYHHSVSSALIASFLAKKMNLERGEWIQVGLAALLSDCGMAKIDPKILFKQGSLTEAEYDEVKQHPKHSYRMVESIPALSKGAKLGILQHHERLDGSGYPFALKSEKLHIFSGIIAVSDMYHAMTSERLYRAKQSPFKVLEEMMKAQFGRFNHEIVQTFITHMTNFSTGTKVKLSNNDLGEVVFIESSQPTRPMVRLQQNEEIIHLKNHLDVYIEEVVG</sequence>
<dbReference type="PANTHER" id="PTHR43155">
    <property type="entry name" value="CYCLIC DI-GMP PHOSPHODIESTERASE PA4108-RELATED"/>
    <property type="match status" value="1"/>
</dbReference>
<dbReference type="InterPro" id="IPR003607">
    <property type="entry name" value="HD/PDEase_dom"/>
</dbReference>
<dbReference type="EMBL" id="JBHTKL010000005">
    <property type="protein sequence ID" value="MFD1019399.1"/>
    <property type="molecule type" value="Genomic_DNA"/>
</dbReference>